<accession>A0ABW4RVG1</accession>
<dbReference type="InterPro" id="IPR036249">
    <property type="entry name" value="Thioredoxin-like_sf"/>
</dbReference>
<feature type="transmembrane region" description="Helical" evidence="1">
    <location>
        <begin position="29"/>
        <end position="50"/>
    </location>
</feature>
<dbReference type="Pfam" id="PF13462">
    <property type="entry name" value="Thioredoxin_4"/>
    <property type="match status" value="1"/>
</dbReference>
<protein>
    <submittedName>
        <fullName evidence="3">DsbA family protein</fullName>
    </submittedName>
</protein>
<organism evidence="3 4">
    <name type="scientific">Luteococcus peritonei</name>
    <dbReference type="NCBI Taxonomy" id="88874"/>
    <lineage>
        <taxon>Bacteria</taxon>
        <taxon>Bacillati</taxon>
        <taxon>Actinomycetota</taxon>
        <taxon>Actinomycetes</taxon>
        <taxon>Propionibacteriales</taxon>
        <taxon>Propionibacteriaceae</taxon>
        <taxon>Luteococcus</taxon>
    </lineage>
</organism>
<reference evidence="4" key="1">
    <citation type="journal article" date="2019" name="Int. J. Syst. Evol. Microbiol.">
        <title>The Global Catalogue of Microorganisms (GCM) 10K type strain sequencing project: providing services to taxonomists for standard genome sequencing and annotation.</title>
        <authorList>
            <consortium name="The Broad Institute Genomics Platform"/>
            <consortium name="The Broad Institute Genome Sequencing Center for Infectious Disease"/>
            <person name="Wu L."/>
            <person name="Ma J."/>
        </authorList>
    </citation>
    <scope>NUCLEOTIDE SEQUENCE [LARGE SCALE GENOMIC DNA]</scope>
    <source>
        <strain evidence="4">CAIM 431</strain>
    </source>
</reference>
<sequence length="265" mass="28461">MAKPSPSSRRAALQAQREAAERARRRGRLIGAVCGALAAVLLLTIVVWQFNKDDEPVVAAGSQVAVPGAAPDGRGITLAKTPAGKPMVVVIEDYQCPWCKIAEQSIGKQVKALADKGEVGYEVRSVALLDTMLKNDSSERANLAAACADLSGHYAAYRDTVFANQPQKEGEGFTDEQLRTGFAEQAGITGDDLERFQTCYDQRQTNDHVQSVLKRARADKIDDSTPQYWVAAADGSLTKKLDLEALMGTADPTEQQVLDAIKAAA</sequence>
<keyword evidence="4" id="KW-1185">Reference proteome</keyword>
<evidence type="ECO:0000313" key="4">
    <source>
        <dbReference type="Proteomes" id="UP001597326"/>
    </source>
</evidence>
<keyword evidence="1" id="KW-0472">Membrane</keyword>
<dbReference type="EMBL" id="JBHUFZ010000015">
    <property type="protein sequence ID" value="MFD1889784.1"/>
    <property type="molecule type" value="Genomic_DNA"/>
</dbReference>
<feature type="domain" description="Thioredoxin" evidence="2">
    <location>
        <begin position="55"/>
        <end position="265"/>
    </location>
</feature>
<dbReference type="RefSeq" id="WP_343873406.1">
    <property type="nucleotide sequence ID" value="NZ_BAAAIX010000016.1"/>
</dbReference>
<dbReference type="PROSITE" id="PS51352">
    <property type="entry name" value="THIOREDOXIN_2"/>
    <property type="match status" value="1"/>
</dbReference>
<dbReference type="SUPFAM" id="SSF52833">
    <property type="entry name" value="Thioredoxin-like"/>
    <property type="match status" value="1"/>
</dbReference>
<evidence type="ECO:0000256" key="1">
    <source>
        <dbReference type="SAM" id="Phobius"/>
    </source>
</evidence>
<comment type="caution">
    <text evidence="3">The sequence shown here is derived from an EMBL/GenBank/DDBJ whole genome shotgun (WGS) entry which is preliminary data.</text>
</comment>
<evidence type="ECO:0000259" key="2">
    <source>
        <dbReference type="PROSITE" id="PS51352"/>
    </source>
</evidence>
<dbReference type="Gene3D" id="3.40.30.10">
    <property type="entry name" value="Glutaredoxin"/>
    <property type="match status" value="1"/>
</dbReference>
<dbReference type="Proteomes" id="UP001597326">
    <property type="component" value="Unassembled WGS sequence"/>
</dbReference>
<dbReference type="CDD" id="cd02972">
    <property type="entry name" value="DsbA_family"/>
    <property type="match status" value="1"/>
</dbReference>
<keyword evidence="1" id="KW-1133">Transmembrane helix</keyword>
<dbReference type="InterPro" id="IPR012336">
    <property type="entry name" value="Thioredoxin-like_fold"/>
</dbReference>
<proteinExistence type="predicted"/>
<dbReference type="InterPro" id="IPR013766">
    <property type="entry name" value="Thioredoxin_domain"/>
</dbReference>
<name>A0ABW4RVG1_9ACTN</name>
<gene>
    <name evidence="3" type="ORF">ACFSCS_06210</name>
</gene>
<evidence type="ECO:0000313" key="3">
    <source>
        <dbReference type="EMBL" id="MFD1889784.1"/>
    </source>
</evidence>
<keyword evidence="1" id="KW-0812">Transmembrane</keyword>